<sequence>MGEARPRQRKFAPRSRQGCLTCRTRRKRCDGKRPECQNCTRLNMKCAWQTQRQVVAESVTPPPTQASPSHSGTLVCSPKASSIDPWESLPGDATADIKHILSYYIEAFVPSVSVANTPSSFYTSLYIPMAFESEGMLDAITALSSAQLAKRTNDPDRAQSLRGLSAKHQRKCHSFIKDRISSSGEPVRDCYQVVGITLLLVGLEALNGTKNTKWLSQLNSVRKILNALYHEQNSINCWEVDSLRRHFTYHDAMASLMARVSSPESEGSSEQHIAPLYVPGMPLTIDPLMGISYHLCALISRIRYVEALNPAFPHISEAAFNAIEHDIQQWTYESPMFSPGIDLPVALDLIALAESYRLAALIQLYRNSETHKALVPSCASRAMEFIARIPPGSSAESSLLYPIFLAGAELDSESSITSCFQRLTEIQMRNRYENVGNVQKVLQEVWRPVLNGEKRRDWEDVLKDWNWSFSLG</sequence>
<organism evidence="4 5">
    <name type="scientific">Melanomma pulvis-pyrius CBS 109.77</name>
    <dbReference type="NCBI Taxonomy" id="1314802"/>
    <lineage>
        <taxon>Eukaryota</taxon>
        <taxon>Fungi</taxon>
        <taxon>Dikarya</taxon>
        <taxon>Ascomycota</taxon>
        <taxon>Pezizomycotina</taxon>
        <taxon>Dothideomycetes</taxon>
        <taxon>Pleosporomycetidae</taxon>
        <taxon>Pleosporales</taxon>
        <taxon>Melanommataceae</taxon>
        <taxon>Melanomma</taxon>
    </lineage>
</organism>
<dbReference type="GO" id="GO:0045944">
    <property type="term" value="P:positive regulation of transcription by RNA polymerase II"/>
    <property type="evidence" value="ECO:0007669"/>
    <property type="project" value="TreeGrafter"/>
</dbReference>
<dbReference type="PANTHER" id="PTHR37534:SF7">
    <property type="entry name" value="TRANSCRIPTIONAL ACTIVATOR PROTEIN UGA3"/>
    <property type="match status" value="1"/>
</dbReference>
<dbReference type="PROSITE" id="PS00463">
    <property type="entry name" value="ZN2_CY6_FUNGAL_1"/>
    <property type="match status" value="1"/>
</dbReference>
<dbReference type="Pfam" id="PF00172">
    <property type="entry name" value="Zn_clus"/>
    <property type="match status" value="1"/>
</dbReference>
<dbReference type="EMBL" id="MU001954">
    <property type="protein sequence ID" value="KAF2792798.1"/>
    <property type="molecule type" value="Genomic_DNA"/>
</dbReference>
<evidence type="ECO:0000313" key="5">
    <source>
        <dbReference type="Proteomes" id="UP000799757"/>
    </source>
</evidence>
<name>A0A6A6X8Y7_9PLEO</name>
<dbReference type="GO" id="GO:0005634">
    <property type="term" value="C:nucleus"/>
    <property type="evidence" value="ECO:0007669"/>
    <property type="project" value="UniProtKB-SubCell"/>
</dbReference>
<dbReference type="InterPro" id="IPR001138">
    <property type="entry name" value="Zn2Cys6_DnaBD"/>
</dbReference>
<dbReference type="Gene3D" id="4.10.240.10">
    <property type="entry name" value="Zn(2)-C6 fungal-type DNA-binding domain"/>
    <property type="match status" value="1"/>
</dbReference>
<keyword evidence="2" id="KW-0539">Nucleus</keyword>
<proteinExistence type="predicted"/>
<dbReference type="GO" id="GO:0000981">
    <property type="term" value="F:DNA-binding transcription factor activity, RNA polymerase II-specific"/>
    <property type="evidence" value="ECO:0007669"/>
    <property type="project" value="InterPro"/>
</dbReference>
<comment type="subcellular location">
    <subcellularLocation>
        <location evidence="1">Nucleus</location>
    </subcellularLocation>
</comment>
<dbReference type="AlphaFoldDB" id="A0A6A6X8Y7"/>
<accession>A0A6A6X8Y7</accession>
<dbReference type="GO" id="GO:0008270">
    <property type="term" value="F:zinc ion binding"/>
    <property type="evidence" value="ECO:0007669"/>
    <property type="project" value="InterPro"/>
</dbReference>
<keyword evidence="5" id="KW-1185">Reference proteome</keyword>
<evidence type="ECO:0000313" key="4">
    <source>
        <dbReference type="EMBL" id="KAF2792798.1"/>
    </source>
</evidence>
<evidence type="ECO:0000256" key="1">
    <source>
        <dbReference type="ARBA" id="ARBA00004123"/>
    </source>
</evidence>
<gene>
    <name evidence="4" type="ORF">K505DRAFT_49771</name>
</gene>
<evidence type="ECO:0000259" key="3">
    <source>
        <dbReference type="PROSITE" id="PS50048"/>
    </source>
</evidence>
<dbReference type="CDD" id="cd00067">
    <property type="entry name" value="GAL4"/>
    <property type="match status" value="1"/>
</dbReference>
<dbReference type="InterPro" id="IPR021858">
    <property type="entry name" value="Fun_TF"/>
</dbReference>
<evidence type="ECO:0000256" key="2">
    <source>
        <dbReference type="ARBA" id="ARBA00023242"/>
    </source>
</evidence>
<dbReference type="Proteomes" id="UP000799757">
    <property type="component" value="Unassembled WGS sequence"/>
</dbReference>
<reference evidence="4" key="1">
    <citation type="journal article" date="2020" name="Stud. Mycol.">
        <title>101 Dothideomycetes genomes: a test case for predicting lifestyles and emergence of pathogens.</title>
        <authorList>
            <person name="Haridas S."/>
            <person name="Albert R."/>
            <person name="Binder M."/>
            <person name="Bloem J."/>
            <person name="Labutti K."/>
            <person name="Salamov A."/>
            <person name="Andreopoulos B."/>
            <person name="Baker S."/>
            <person name="Barry K."/>
            <person name="Bills G."/>
            <person name="Bluhm B."/>
            <person name="Cannon C."/>
            <person name="Castanera R."/>
            <person name="Culley D."/>
            <person name="Daum C."/>
            <person name="Ezra D."/>
            <person name="Gonzalez J."/>
            <person name="Henrissat B."/>
            <person name="Kuo A."/>
            <person name="Liang C."/>
            <person name="Lipzen A."/>
            <person name="Lutzoni F."/>
            <person name="Magnuson J."/>
            <person name="Mondo S."/>
            <person name="Nolan M."/>
            <person name="Ohm R."/>
            <person name="Pangilinan J."/>
            <person name="Park H.-J."/>
            <person name="Ramirez L."/>
            <person name="Alfaro M."/>
            <person name="Sun H."/>
            <person name="Tritt A."/>
            <person name="Yoshinaga Y."/>
            <person name="Zwiers L.-H."/>
            <person name="Turgeon B."/>
            <person name="Goodwin S."/>
            <person name="Spatafora J."/>
            <person name="Crous P."/>
            <person name="Grigoriev I."/>
        </authorList>
    </citation>
    <scope>NUCLEOTIDE SEQUENCE</scope>
    <source>
        <strain evidence="4">CBS 109.77</strain>
    </source>
</reference>
<dbReference type="PROSITE" id="PS50048">
    <property type="entry name" value="ZN2_CY6_FUNGAL_2"/>
    <property type="match status" value="1"/>
</dbReference>
<dbReference type="PANTHER" id="PTHR37534">
    <property type="entry name" value="TRANSCRIPTIONAL ACTIVATOR PROTEIN UGA3"/>
    <property type="match status" value="1"/>
</dbReference>
<dbReference type="SMART" id="SM00066">
    <property type="entry name" value="GAL4"/>
    <property type="match status" value="1"/>
</dbReference>
<dbReference type="Pfam" id="PF11951">
    <property type="entry name" value="Fungal_trans_2"/>
    <property type="match status" value="1"/>
</dbReference>
<feature type="domain" description="Zn(2)-C6 fungal-type" evidence="3">
    <location>
        <begin position="18"/>
        <end position="48"/>
    </location>
</feature>
<dbReference type="GO" id="GO:0000976">
    <property type="term" value="F:transcription cis-regulatory region binding"/>
    <property type="evidence" value="ECO:0007669"/>
    <property type="project" value="TreeGrafter"/>
</dbReference>
<dbReference type="OrthoDB" id="3509362at2759"/>
<dbReference type="InterPro" id="IPR036864">
    <property type="entry name" value="Zn2-C6_fun-type_DNA-bd_sf"/>
</dbReference>
<dbReference type="SUPFAM" id="SSF57701">
    <property type="entry name" value="Zn2/Cys6 DNA-binding domain"/>
    <property type="match status" value="1"/>
</dbReference>
<protein>
    <recommendedName>
        <fullName evidence="3">Zn(2)-C6 fungal-type domain-containing protein</fullName>
    </recommendedName>
</protein>